<gene>
    <name evidence="1" type="ORF">MG293_003318</name>
</gene>
<reference evidence="1" key="1">
    <citation type="submission" date="2022-03" db="EMBL/GenBank/DDBJ databases">
        <title>Genomic analyses of argali, domestic sheep and their hybrids provide insights into chromosomal evolution, heterosis and genetic basis of agronomic traits.</title>
        <authorList>
            <person name="Li M."/>
        </authorList>
    </citation>
    <scope>NUCLEOTIDE SEQUENCE</scope>
    <source>
        <strain evidence="1">CAU-MHL-2022a</strain>
        <tissue evidence="1">Skin</tissue>
    </source>
</reference>
<evidence type="ECO:0000313" key="1">
    <source>
        <dbReference type="EMBL" id="KAI4546763.1"/>
    </source>
</evidence>
<comment type="caution">
    <text evidence="1">The sequence shown here is derived from an EMBL/GenBank/DDBJ whole genome shotgun (WGS) entry which is preliminary data.</text>
</comment>
<dbReference type="Proteomes" id="UP001214576">
    <property type="component" value="Unassembled WGS sequence"/>
</dbReference>
<accession>A0AAD4YGD3</accession>
<organism evidence="1 2">
    <name type="scientific">Ovis ammon polii</name>
    <dbReference type="NCBI Taxonomy" id="230172"/>
    <lineage>
        <taxon>Eukaryota</taxon>
        <taxon>Metazoa</taxon>
        <taxon>Chordata</taxon>
        <taxon>Craniata</taxon>
        <taxon>Vertebrata</taxon>
        <taxon>Euteleostomi</taxon>
        <taxon>Mammalia</taxon>
        <taxon>Eutheria</taxon>
        <taxon>Laurasiatheria</taxon>
        <taxon>Artiodactyla</taxon>
        <taxon>Ruminantia</taxon>
        <taxon>Pecora</taxon>
        <taxon>Bovidae</taxon>
        <taxon>Caprinae</taxon>
        <taxon>Ovis</taxon>
    </lineage>
</organism>
<sequence length="132" mass="13977">MASFSLGEGLPWTGNKAETRIPGSGVYSKGTASNTLDVPEFARSLAGHWEHVCFFTGAGGGLSDTFALLRLTCQVIPPPPFSVPSPDYRLHPAPGSGLPWPHLGPDCELGEHPLTAVESFCKMINAKESLGE</sequence>
<proteinExistence type="predicted"/>
<keyword evidence="2" id="KW-1185">Reference proteome</keyword>
<name>A0AAD4YGD3_OVIAM</name>
<dbReference type="AlphaFoldDB" id="A0AAD4YGD3"/>
<evidence type="ECO:0000313" key="2">
    <source>
        <dbReference type="Proteomes" id="UP001214576"/>
    </source>
</evidence>
<protein>
    <submittedName>
        <fullName evidence="1">Uncharacterized protein</fullName>
    </submittedName>
</protein>
<dbReference type="EMBL" id="JAKZEL010000002">
    <property type="protein sequence ID" value="KAI4546763.1"/>
    <property type="molecule type" value="Genomic_DNA"/>
</dbReference>